<accession>A0AAN6YQX8</accession>
<feature type="transmembrane region" description="Helical" evidence="1">
    <location>
        <begin position="248"/>
        <end position="270"/>
    </location>
</feature>
<sequence>MPALLHLILPSLITYGAAALNAPAILQRQQSPPADDDLIDPVLQPYCDFSFCWHWGRPPPELCPLVQSSCANDSFASDNMAVQDGLNGKRPKCGIMQYQRDCYCSLKTSLSCAWNCTWEIWFETEDWFASVCPDAPAAKPIDFSGLPACARDCLDDAVFQSGCLTQTSNCFCSYGDLFGCHEKCEEEGDRRRIAEWLRAVCDITQAKAAEALATGKFSPGQPFLKQGVDGGKVSPLQPAKKQLRWDEVFVVTAVSLAALIGVVTWLYNWCAVRPRRKIRKS</sequence>
<keyword evidence="1" id="KW-1133">Transmembrane helix</keyword>
<protein>
    <recommendedName>
        <fullName evidence="5">Extracellular membrane protein CFEM domain-containing protein</fullName>
    </recommendedName>
</protein>
<dbReference type="RefSeq" id="XP_064669297.1">
    <property type="nucleotide sequence ID" value="XM_064817832.1"/>
</dbReference>
<reference evidence="3" key="1">
    <citation type="journal article" date="2023" name="Mol. Phylogenet. Evol.">
        <title>Genome-scale phylogeny and comparative genomics of the fungal order Sordariales.</title>
        <authorList>
            <person name="Hensen N."/>
            <person name="Bonometti L."/>
            <person name="Westerberg I."/>
            <person name="Brannstrom I.O."/>
            <person name="Guillou S."/>
            <person name="Cros-Aarteil S."/>
            <person name="Calhoun S."/>
            <person name="Haridas S."/>
            <person name="Kuo A."/>
            <person name="Mondo S."/>
            <person name="Pangilinan J."/>
            <person name="Riley R."/>
            <person name="LaButti K."/>
            <person name="Andreopoulos B."/>
            <person name="Lipzen A."/>
            <person name="Chen C."/>
            <person name="Yan M."/>
            <person name="Daum C."/>
            <person name="Ng V."/>
            <person name="Clum A."/>
            <person name="Steindorff A."/>
            <person name="Ohm R.A."/>
            <person name="Martin F."/>
            <person name="Silar P."/>
            <person name="Natvig D.O."/>
            <person name="Lalanne C."/>
            <person name="Gautier V."/>
            <person name="Ament-Velasquez S.L."/>
            <person name="Kruys A."/>
            <person name="Hutchinson M.I."/>
            <person name="Powell A.J."/>
            <person name="Barry K."/>
            <person name="Miller A.N."/>
            <person name="Grigoriev I.V."/>
            <person name="Debuchy R."/>
            <person name="Gladieux P."/>
            <person name="Hiltunen Thoren M."/>
            <person name="Johannesson H."/>
        </authorList>
    </citation>
    <scope>NUCLEOTIDE SEQUENCE</scope>
    <source>
        <strain evidence="3">CBS 508.74</strain>
    </source>
</reference>
<evidence type="ECO:0008006" key="5">
    <source>
        <dbReference type="Google" id="ProtNLM"/>
    </source>
</evidence>
<feature type="chain" id="PRO_5042971648" description="Extracellular membrane protein CFEM domain-containing protein" evidence="2">
    <location>
        <begin position="20"/>
        <end position="281"/>
    </location>
</feature>
<dbReference type="AlphaFoldDB" id="A0AAN6YQX8"/>
<proteinExistence type="predicted"/>
<evidence type="ECO:0000256" key="2">
    <source>
        <dbReference type="SAM" id="SignalP"/>
    </source>
</evidence>
<keyword evidence="1" id="KW-0812">Transmembrane</keyword>
<reference evidence="3" key="2">
    <citation type="submission" date="2023-05" db="EMBL/GenBank/DDBJ databases">
        <authorList>
            <consortium name="Lawrence Berkeley National Laboratory"/>
            <person name="Steindorff A."/>
            <person name="Hensen N."/>
            <person name="Bonometti L."/>
            <person name="Westerberg I."/>
            <person name="Brannstrom I.O."/>
            <person name="Guillou S."/>
            <person name="Cros-Aarteil S."/>
            <person name="Calhoun S."/>
            <person name="Haridas S."/>
            <person name="Kuo A."/>
            <person name="Mondo S."/>
            <person name="Pangilinan J."/>
            <person name="Riley R."/>
            <person name="Labutti K."/>
            <person name="Andreopoulos B."/>
            <person name="Lipzen A."/>
            <person name="Chen C."/>
            <person name="Yanf M."/>
            <person name="Daum C."/>
            <person name="Ng V."/>
            <person name="Clum A."/>
            <person name="Ohm R."/>
            <person name="Martin F."/>
            <person name="Silar P."/>
            <person name="Natvig D."/>
            <person name="Lalanne C."/>
            <person name="Gautier V."/>
            <person name="Ament-Velasquez S.L."/>
            <person name="Kruys A."/>
            <person name="Hutchinson M.I."/>
            <person name="Powell A.J."/>
            <person name="Barry K."/>
            <person name="Miller A.N."/>
            <person name="Grigoriev I.V."/>
            <person name="Debuchy R."/>
            <person name="Gladieux P."/>
            <person name="Thoren M.H."/>
            <person name="Johannesson H."/>
        </authorList>
    </citation>
    <scope>NUCLEOTIDE SEQUENCE</scope>
    <source>
        <strain evidence="3">CBS 508.74</strain>
    </source>
</reference>
<keyword evidence="2" id="KW-0732">Signal</keyword>
<dbReference type="GeneID" id="89941957"/>
<keyword evidence="1" id="KW-0472">Membrane</keyword>
<evidence type="ECO:0000313" key="4">
    <source>
        <dbReference type="Proteomes" id="UP001302812"/>
    </source>
</evidence>
<dbReference type="Proteomes" id="UP001302812">
    <property type="component" value="Unassembled WGS sequence"/>
</dbReference>
<name>A0AAN6YQX8_9PEZI</name>
<comment type="caution">
    <text evidence="3">The sequence shown here is derived from an EMBL/GenBank/DDBJ whole genome shotgun (WGS) entry which is preliminary data.</text>
</comment>
<gene>
    <name evidence="3" type="ORF">N656DRAFT_799092</name>
</gene>
<keyword evidence="4" id="KW-1185">Reference proteome</keyword>
<dbReference type="EMBL" id="MU853345">
    <property type="protein sequence ID" value="KAK4111727.1"/>
    <property type="molecule type" value="Genomic_DNA"/>
</dbReference>
<evidence type="ECO:0000256" key="1">
    <source>
        <dbReference type="SAM" id="Phobius"/>
    </source>
</evidence>
<organism evidence="3 4">
    <name type="scientific">Canariomyces notabilis</name>
    <dbReference type="NCBI Taxonomy" id="2074819"/>
    <lineage>
        <taxon>Eukaryota</taxon>
        <taxon>Fungi</taxon>
        <taxon>Dikarya</taxon>
        <taxon>Ascomycota</taxon>
        <taxon>Pezizomycotina</taxon>
        <taxon>Sordariomycetes</taxon>
        <taxon>Sordariomycetidae</taxon>
        <taxon>Sordariales</taxon>
        <taxon>Chaetomiaceae</taxon>
        <taxon>Canariomyces</taxon>
    </lineage>
</organism>
<feature type="signal peptide" evidence="2">
    <location>
        <begin position="1"/>
        <end position="19"/>
    </location>
</feature>
<evidence type="ECO:0000313" key="3">
    <source>
        <dbReference type="EMBL" id="KAK4111727.1"/>
    </source>
</evidence>